<proteinExistence type="predicted"/>
<keyword evidence="2" id="KW-1185">Reference proteome</keyword>
<gene>
    <name evidence="1" type="ORF">ACFFLM_08925</name>
</gene>
<comment type="caution">
    <text evidence="1">The sequence shown here is derived from an EMBL/GenBank/DDBJ whole genome shotgun (WGS) entry which is preliminary data.</text>
</comment>
<dbReference type="EMBL" id="JBHLYR010000028">
    <property type="protein sequence ID" value="MFB9992082.1"/>
    <property type="molecule type" value="Genomic_DNA"/>
</dbReference>
<accession>A0ABV6AX40</accession>
<dbReference type="Proteomes" id="UP001589733">
    <property type="component" value="Unassembled WGS sequence"/>
</dbReference>
<evidence type="ECO:0000313" key="2">
    <source>
        <dbReference type="Proteomes" id="UP001589733"/>
    </source>
</evidence>
<evidence type="ECO:0000313" key="1">
    <source>
        <dbReference type="EMBL" id="MFB9992082.1"/>
    </source>
</evidence>
<name>A0ABV6AX40_9DEIO</name>
<dbReference type="RefSeq" id="WP_380008321.1">
    <property type="nucleotide sequence ID" value="NZ_JBHLYR010000028.1"/>
</dbReference>
<sequence>MQDVIYLLPTVAEAHPKKRAALVGILGAALARALDDQHSRAWYCKYCVGTALSRGDLGALVAWVKGFR</sequence>
<reference evidence="1 2" key="1">
    <citation type="submission" date="2024-09" db="EMBL/GenBank/DDBJ databases">
        <authorList>
            <person name="Sun Q."/>
            <person name="Mori K."/>
        </authorList>
    </citation>
    <scope>NUCLEOTIDE SEQUENCE [LARGE SCALE GENOMIC DNA]</scope>
    <source>
        <strain evidence="1 2">JCM 13503</strain>
    </source>
</reference>
<protein>
    <submittedName>
        <fullName evidence="1">Uncharacterized protein</fullName>
    </submittedName>
</protein>
<organism evidence="1 2">
    <name type="scientific">Deinococcus oregonensis</name>
    <dbReference type="NCBI Taxonomy" id="1805970"/>
    <lineage>
        <taxon>Bacteria</taxon>
        <taxon>Thermotogati</taxon>
        <taxon>Deinococcota</taxon>
        <taxon>Deinococci</taxon>
        <taxon>Deinococcales</taxon>
        <taxon>Deinococcaceae</taxon>
        <taxon>Deinococcus</taxon>
    </lineage>
</organism>